<keyword evidence="8 11" id="KW-0067">ATP-binding</keyword>
<dbReference type="VEuPathDB" id="VectorBase:LDEU007042"/>
<dbReference type="Gene3D" id="4.10.1170.10">
    <property type="entry name" value="MAP kinase activated protein kinase 2"/>
    <property type="match status" value="1"/>
</dbReference>
<evidence type="ECO:0000256" key="6">
    <source>
        <dbReference type="ARBA" id="ARBA00022741"/>
    </source>
</evidence>
<dbReference type="SUPFAM" id="SSF56112">
    <property type="entry name" value="Protein kinase-like (PK-like)"/>
    <property type="match status" value="1"/>
</dbReference>
<gene>
    <name evidence="13" type="ORF">B4U80_04189</name>
</gene>
<dbReference type="STRING" id="299467.A0A443SBW6"/>
<dbReference type="InterPro" id="IPR027442">
    <property type="entry name" value="MAPKAPK_C"/>
</dbReference>
<evidence type="ECO:0000313" key="13">
    <source>
        <dbReference type="EMBL" id="RWS24997.1"/>
    </source>
</evidence>
<keyword evidence="7 13" id="KW-0418">Kinase</keyword>
<dbReference type="InterPro" id="IPR017441">
    <property type="entry name" value="Protein_kinase_ATP_BS"/>
</dbReference>
<evidence type="ECO:0000256" key="11">
    <source>
        <dbReference type="PROSITE-ProRule" id="PRU10141"/>
    </source>
</evidence>
<comment type="similarity">
    <text evidence="1">Belongs to the protein kinase superfamily. CAMK Ser/Thr protein kinase family.</text>
</comment>
<evidence type="ECO:0000256" key="1">
    <source>
        <dbReference type="ARBA" id="ARBA00006692"/>
    </source>
</evidence>
<name>A0A443SBW6_9ACAR</name>
<keyword evidence="5" id="KW-0808">Transferase</keyword>
<reference evidence="13 14" key="1">
    <citation type="journal article" date="2018" name="Gigascience">
        <title>Genomes of trombidid mites reveal novel predicted allergens and laterally-transferred genes associated with secondary metabolism.</title>
        <authorList>
            <person name="Dong X."/>
            <person name="Chaisiri K."/>
            <person name="Xia D."/>
            <person name="Armstrong S.D."/>
            <person name="Fang Y."/>
            <person name="Donnelly M.J."/>
            <person name="Kadowaki T."/>
            <person name="McGarry J.W."/>
            <person name="Darby A.C."/>
            <person name="Makepeace B.L."/>
        </authorList>
    </citation>
    <scope>NUCLEOTIDE SEQUENCE [LARGE SCALE GENOMIC DNA]</scope>
    <source>
        <strain evidence="13">UoL-UT</strain>
    </source>
</reference>
<dbReference type="PROSITE" id="PS50011">
    <property type="entry name" value="PROTEIN_KINASE_DOM"/>
    <property type="match status" value="1"/>
</dbReference>
<feature type="binding site" evidence="11">
    <location>
        <position position="49"/>
    </location>
    <ligand>
        <name>ATP</name>
        <dbReference type="ChEBI" id="CHEBI:30616"/>
    </ligand>
</feature>
<dbReference type="FunFam" id="3.30.200.20:FF:000156">
    <property type="entry name" value="MAP kinase-activated protein kinase 3"/>
    <property type="match status" value="1"/>
</dbReference>
<dbReference type="Gene3D" id="3.30.200.20">
    <property type="entry name" value="Phosphorylase Kinase, domain 1"/>
    <property type="match status" value="1"/>
</dbReference>
<dbReference type="AlphaFoldDB" id="A0A443SBW6"/>
<keyword evidence="6 11" id="KW-0547">Nucleotide-binding</keyword>
<evidence type="ECO:0000256" key="10">
    <source>
        <dbReference type="ARBA" id="ARBA00048679"/>
    </source>
</evidence>
<evidence type="ECO:0000256" key="7">
    <source>
        <dbReference type="ARBA" id="ARBA00022777"/>
    </source>
</evidence>
<dbReference type="Gene3D" id="1.10.510.10">
    <property type="entry name" value="Transferase(Phosphotransferase) domain 1"/>
    <property type="match status" value="1"/>
</dbReference>
<dbReference type="InterPro" id="IPR050205">
    <property type="entry name" value="CDPK_Ser/Thr_kinases"/>
</dbReference>
<dbReference type="GO" id="GO:0008361">
    <property type="term" value="P:regulation of cell size"/>
    <property type="evidence" value="ECO:0007669"/>
    <property type="project" value="UniProtKB-ARBA"/>
</dbReference>
<dbReference type="OrthoDB" id="40902at2759"/>
<evidence type="ECO:0000313" key="14">
    <source>
        <dbReference type="Proteomes" id="UP000288716"/>
    </source>
</evidence>
<dbReference type="Proteomes" id="UP000288716">
    <property type="component" value="Unassembled WGS sequence"/>
</dbReference>
<evidence type="ECO:0000256" key="4">
    <source>
        <dbReference type="ARBA" id="ARBA00022553"/>
    </source>
</evidence>
<dbReference type="GO" id="GO:0005524">
    <property type="term" value="F:ATP binding"/>
    <property type="evidence" value="ECO:0007669"/>
    <property type="project" value="UniProtKB-UniRule"/>
</dbReference>
<dbReference type="EMBL" id="NCKV01004175">
    <property type="protein sequence ID" value="RWS24997.1"/>
    <property type="molecule type" value="Genomic_DNA"/>
</dbReference>
<protein>
    <recommendedName>
        <fullName evidence="2">non-specific serine/threonine protein kinase</fullName>
        <ecNumber evidence="2">2.7.11.1</ecNumber>
    </recommendedName>
</protein>
<evidence type="ECO:0000259" key="12">
    <source>
        <dbReference type="PROSITE" id="PS50011"/>
    </source>
</evidence>
<dbReference type="FunFam" id="4.10.1170.10:FF:000001">
    <property type="entry name" value="MAP kinase-activated protein kinase 3"/>
    <property type="match status" value="1"/>
</dbReference>
<evidence type="ECO:0000256" key="9">
    <source>
        <dbReference type="ARBA" id="ARBA00047899"/>
    </source>
</evidence>
<dbReference type="SMART" id="SM00220">
    <property type="entry name" value="S_TKc"/>
    <property type="match status" value="1"/>
</dbReference>
<evidence type="ECO:0000256" key="5">
    <source>
        <dbReference type="ARBA" id="ARBA00022679"/>
    </source>
</evidence>
<keyword evidence="4" id="KW-0597">Phosphoprotein</keyword>
<accession>A0A443SBW6</accession>
<evidence type="ECO:0000256" key="3">
    <source>
        <dbReference type="ARBA" id="ARBA00022527"/>
    </source>
</evidence>
<keyword evidence="14" id="KW-1185">Reference proteome</keyword>
<dbReference type="EC" id="2.7.11.1" evidence="2"/>
<comment type="caution">
    <text evidence="13">The sequence shown here is derived from an EMBL/GenBank/DDBJ whole genome shotgun (WGS) entry which is preliminary data.</text>
</comment>
<comment type="catalytic activity">
    <reaction evidence="9">
        <text>L-threonyl-[protein] + ATP = O-phospho-L-threonyl-[protein] + ADP + H(+)</text>
        <dbReference type="Rhea" id="RHEA:46608"/>
        <dbReference type="Rhea" id="RHEA-COMP:11060"/>
        <dbReference type="Rhea" id="RHEA-COMP:11605"/>
        <dbReference type="ChEBI" id="CHEBI:15378"/>
        <dbReference type="ChEBI" id="CHEBI:30013"/>
        <dbReference type="ChEBI" id="CHEBI:30616"/>
        <dbReference type="ChEBI" id="CHEBI:61977"/>
        <dbReference type="ChEBI" id="CHEBI:456216"/>
        <dbReference type="EC" id="2.7.11.1"/>
    </reaction>
</comment>
<sequence length="249" mass="28776">MCSIRSNLVPKSNSILDDYTISDVVLGLGINGKVVECRDRKYGNKYALKETKIHFHKKVLRDNKKARREVELHWKASNCKNIVNIIDVYDNVYGTQKCLLVVMECMEGGELFNRIQERAETANHGLPISPGMKRRIRAGEYDFPDAEWKNVSKDAKNLIRGLLNTDPIKRITIEQLFKHPWIAKHTEVPQTPLHSIRVLKEDVDCWPEVQDEMSTALASMRVDYDSNIYLKTIGSIKNKLLEKRRRAKQ</sequence>
<dbReference type="InterPro" id="IPR011009">
    <property type="entry name" value="Kinase-like_dom_sf"/>
</dbReference>
<keyword evidence="3" id="KW-0723">Serine/threonine-protein kinase</keyword>
<dbReference type="PANTHER" id="PTHR24349">
    <property type="entry name" value="SERINE/THREONINE-PROTEIN KINASE"/>
    <property type="match status" value="1"/>
</dbReference>
<feature type="domain" description="Protein kinase" evidence="12">
    <location>
        <begin position="20"/>
        <end position="249"/>
    </location>
</feature>
<dbReference type="GO" id="GO:0004674">
    <property type="term" value="F:protein serine/threonine kinase activity"/>
    <property type="evidence" value="ECO:0007669"/>
    <property type="project" value="UniProtKB-KW"/>
</dbReference>
<organism evidence="13 14">
    <name type="scientific">Leptotrombidium deliense</name>
    <dbReference type="NCBI Taxonomy" id="299467"/>
    <lineage>
        <taxon>Eukaryota</taxon>
        <taxon>Metazoa</taxon>
        <taxon>Ecdysozoa</taxon>
        <taxon>Arthropoda</taxon>
        <taxon>Chelicerata</taxon>
        <taxon>Arachnida</taxon>
        <taxon>Acari</taxon>
        <taxon>Acariformes</taxon>
        <taxon>Trombidiformes</taxon>
        <taxon>Prostigmata</taxon>
        <taxon>Anystina</taxon>
        <taxon>Parasitengona</taxon>
        <taxon>Trombiculoidea</taxon>
        <taxon>Trombiculidae</taxon>
        <taxon>Leptotrombidium</taxon>
    </lineage>
</organism>
<evidence type="ECO:0000256" key="8">
    <source>
        <dbReference type="ARBA" id="ARBA00022840"/>
    </source>
</evidence>
<dbReference type="Pfam" id="PF00069">
    <property type="entry name" value="Pkinase"/>
    <property type="match status" value="2"/>
</dbReference>
<dbReference type="PROSITE" id="PS00107">
    <property type="entry name" value="PROTEIN_KINASE_ATP"/>
    <property type="match status" value="1"/>
</dbReference>
<comment type="catalytic activity">
    <reaction evidence="10">
        <text>L-seryl-[protein] + ATP = O-phospho-L-seryl-[protein] + ADP + H(+)</text>
        <dbReference type="Rhea" id="RHEA:17989"/>
        <dbReference type="Rhea" id="RHEA-COMP:9863"/>
        <dbReference type="Rhea" id="RHEA-COMP:11604"/>
        <dbReference type="ChEBI" id="CHEBI:15378"/>
        <dbReference type="ChEBI" id="CHEBI:29999"/>
        <dbReference type="ChEBI" id="CHEBI:30616"/>
        <dbReference type="ChEBI" id="CHEBI:83421"/>
        <dbReference type="ChEBI" id="CHEBI:456216"/>
        <dbReference type="EC" id="2.7.11.1"/>
    </reaction>
</comment>
<evidence type="ECO:0000256" key="2">
    <source>
        <dbReference type="ARBA" id="ARBA00012513"/>
    </source>
</evidence>
<dbReference type="InterPro" id="IPR000719">
    <property type="entry name" value="Prot_kinase_dom"/>
</dbReference>
<proteinExistence type="inferred from homology"/>